<evidence type="ECO:0000313" key="14">
    <source>
        <dbReference type="Proteomes" id="UP000812961"/>
    </source>
</evidence>
<keyword evidence="6 8" id="KW-0472">Membrane</keyword>
<reference evidence="13 14" key="1">
    <citation type="submission" date="2021-08" db="EMBL/GenBank/DDBJ databases">
        <title>The genome sequence of Chitinophaga sp. B61.</title>
        <authorList>
            <person name="Zhang X."/>
        </authorList>
    </citation>
    <scope>NUCLEOTIDE SEQUENCE [LARGE SCALE GENOMIC DNA]</scope>
    <source>
        <strain evidence="13 14">B61</strain>
    </source>
</reference>
<dbReference type="Pfam" id="PF13715">
    <property type="entry name" value="CarbopepD_reg_2"/>
    <property type="match status" value="1"/>
</dbReference>
<dbReference type="Proteomes" id="UP000812961">
    <property type="component" value="Unassembled WGS sequence"/>
</dbReference>
<evidence type="ECO:0000256" key="9">
    <source>
        <dbReference type="RuleBase" id="RU003357"/>
    </source>
</evidence>
<gene>
    <name evidence="13" type="ORF">K1Y79_15880</name>
</gene>
<evidence type="ECO:0000256" key="7">
    <source>
        <dbReference type="ARBA" id="ARBA00023237"/>
    </source>
</evidence>
<evidence type="ECO:0000256" key="8">
    <source>
        <dbReference type="PROSITE-ProRule" id="PRU01360"/>
    </source>
</evidence>
<feature type="signal peptide" evidence="10">
    <location>
        <begin position="1"/>
        <end position="20"/>
    </location>
</feature>
<dbReference type="NCBIfam" id="TIGR04057">
    <property type="entry name" value="SusC_RagA_signa"/>
    <property type="match status" value="1"/>
</dbReference>
<comment type="subcellular location">
    <subcellularLocation>
        <location evidence="1 8">Cell outer membrane</location>
        <topology evidence="1 8">Multi-pass membrane protein</topology>
    </subcellularLocation>
</comment>
<dbReference type="Pfam" id="PF00593">
    <property type="entry name" value="TonB_dep_Rec_b-barrel"/>
    <property type="match status" value="1"/>
</dbReference>
<keyword evidence="3 8" id="KW-1134">Transmembrane beta strand</keyword>
<dbReference type="SUPFAM" id="SSF56935">
    <property type="entry name" value="Porins"/>
    <property type="match status" value="1"/>
</dbReference>
<dbReference type="Pfam" id="PF07715">
    <property type="entry name" value="Plug"/>
    <property type="match status" value="1"/>
</dbReference>
<evidence type="ECO:0000259" key="11">
    <source>
        <dbReference type="Pfam" id="PF00593"/>
    </source>
</evidence>
<dbReference type="InterPro" id="IPR012910">
    <property type="entry name" value="Plug_dom"/>
</dbReference>
<dbReference type="InterPro" id="IPR036942">
    <property type="entry name" value="Beta-barrel_TonB_sf"/>
</dbReference>
<dbReference type="Gene3D" id="2.40.170.20">
    <property type="entry name" value="TonB-dependent receptor, beta-barrel domain"/>
    <property type="match status" value="1"/>
</dbReference>
<feature type="chain" id="PRO_5045407883" evidence="10">
    <location>
        <begin position="21"/>
        <end position="1006"/>
    </location>
</feature>
<keyword evidence="5 9" id="KW-0798">TonB box</keyword>
<proteinExistence type="inferred from homology"/>
<evidence type="ECO:0000256" key="10">
    <source>
        <dbReference type="SAM" id="SignalP"/>
    </source>
</evidence>
<dbReference type="NCBIfam" id="TIGR04056">
    <property type="entry name" value="OMP_RagA_SusC"/>
    <property type="match status" value="1"/>
</dbReference>
<evidence type="ECO:0000256" key="6">
    <source>
        <dbReference type="ARBA" id="ARBA00023136"/>
    </source>
</evidence>
<evidence type="ECO:0000256" key="4">
    <source>
        <dbReference type="ARBA" id="ARBA00022692"/>
    </source>
</evidence>
<dbReference type="Gene3D" id="2.60.40.1120">
    <property type="entry name" value="Carboxypeptidase-like, regulatory domain"/>
    <property type="match status" value="1"/>
</dbReference>
<evidence type="ECO:0000256" key="5">
    <source>
        <dbReference type="ARBA" id="ARBA00023077"/>
    </source>
</evidence>
<protein>
    <submittedName>
        <fullName evidence="13">TonB-dependent receptor</fullName>
    </submittedName>
</protein>
<keyword evidence="10" id="KW-0732">Signal</keyword>
<dbReference type="Gene3D" id="2.170.130.10">
    <property type="entry name" value="TonB-dependent receptor, plug domain"/>
    <property type="match status" value="1"/>
</dbReference>
<organism evidence="13 14">
    <name type="scientific">Chitinophaga rhizophila</name>
    <dbReference type="NCBI Taxonomy" id="2866212"/>
    <lineage>
        <taxon>Bacteria</taxon>
        <taxon>Pseudomonadati</taxon>
        <taxon>Bacteroidota</taxon>
        <taxon>Chitinophagia</taxon>
        <taxon>Chitinophagales</taxon>
        <taxon>Chitinophagaceae</taxon>
        <taxon>Chitinophaga</taxon>
    </lineage>
</organism>
<dbReference type="RefSeq" id="WP_220251151.1">
    <property type="nucleotide sequence ID" value="NZ_JAICCF010000003.1"/>
</dbReference>
<evidence type="ECO:0000256" key="2">
    <source>
        <dbReference type="ARBA" id="ARBA00022448"/>
    </source>
</evidence>
<dbReference type="InterPro" id="IPR000531">
    <property type="entry name" value="Beta-barrel_TonB"/>
</dbReference>
<keyword evidence="2 8" id="KW-0813">Transport</keyword>
<feature type="domain" description="TonB-dependent receptor-like beta-barrel" evidence="11">
    <location>
        <begin position="408"/>
        <end position="968"/>
    </location>
</feature>
<sequence length="1006" mass="108875">MKHTLLLWLLMAISVVPALAQTRTITGKVTDSKDGAAVPYATIRINGTNKGTATDRNGNFSIEISSGQTIVISSVGFASKSVKPDESGSVTVALSPDNTLTEYIATGYVNTSRVKKVSAVAEVSAEKLANTPFVDINQALQGQAAGVFVGGASGQPGAIQNVRIRGIGSISANAAPLYVIDGIIVDGRDVQNTGNLSLQSNDLLANLNPNDVESINVLKDASATAMYGSRGANGVIVITTKKGKAGVTTFGARAQYGSYKPSFGKSGLLSPAESYAYNRDVLAINGYTPAEIDEEFPASLLATGFNWRDAGFRTAHMQDYGISASGGNEKTKLYLSAGYNDQEGTLINSGLKRYTVISNISQKVNDRLDVAMNLNLSQTNSSSAMGGNFYSSPLLGAFFVSPFQSPYKPDGSLYTGLEPDFNAASGDNFLYSVYRNDKGLTNLRGLGSVTVSYRIFNWLKIQEKANIDMVNSEANLFYDPTTGDGYNAADPLKSGSVYNQNVRNSTLTNQLSLSGDFNIGEDHQIDYLALTEYNRFKSRSFNAEGIGIIGSKLKVLDITATPQSVGGNATEYTFLSYMGQLNYSFRRKYNLSLGIRTDGSSRFGANNRFGTFFSVGGSWRLIEEDFLRSQKVISDLKLRASYGQTGNADFGSIDNFVARALYDYGTSYNGAPGNAPNTIGNVDLTWEKNKSFNIGVDAAFLDGAISATIDVYKRNTDGLLLNTPVSSTSGFTSQMTNIGSLENKGIEALITTRNFDNSDGFSWRTEFNMGMNRNKVTSLFMGRDVAGANSTQLHREGQPVQSWYLNEWAGVDPENGDPLWYTADGKTTNNINLAERRIMGNSQPKFTGGLTNTFEYKGIGLSVFFYGVTGNKILNRTRILGDSDGAYFGYGYDKLSAQNYWKKQGDNAERPKPIPGGNKNANSAVSTRYLEDGSFLRLKNVNLSYTLPAKWVKAAKLSSVKLYAQAANIATWTGYTGWDPEQDISAMEFFRYPPAKSITFGANINF</sequence>
<dbReference type="PROSITE" id="PS52016">
    <property type="entry name" value="TONB_DEPENDENT_REC_3"/>
    <property type="match status" value="1"/>
</dbReference>
<dbReference type="EMBL" id="JAICCF010000003">
    <property type="protein sequence ID" value="MBW8685820.1"/>
    <property type="molecule type" value="Genomic_DNA"/>
</dbReference>
<evidence type="ECO:0000256" key="1">
    <source>
        <dbReference type="ARBA" id="ARBA00004571"/>
    </source>
</evidence>
<dbReference type="InterPro" id="IPR023997">
    <property type="entry name" value="TonB-dep_OMP_SusC/RagA_CS"/>
</dbReference>
<keyword evidence="4 8" id="KW-0812">Transmembrane</keyword>
<comment type="similarity">
    <text evidence="8 9">Belongs to the TonB-dependent receptor family.</text>
</comment>
<keyword evidence="7 8" id="KW-0998">Cell outer membrane</keyword>
<evidence type="ECO:0000256" key="3">
    <source>
        <dbReference type="ARBA" id="ARBA00022452"/>
    </source>
</evidence>
<feature type="domain" description="TonB-dependent receptor plug" evidence="12">
    <location>
        <begin position="118"/>
        <end position="235"/>
    </location>
</feature>
<name>A0ABS7GF97_9BACT</name>
<evidence type="ECO:0000313" key="13">
    <source>
        <dbReference type="EMBL" id="MBW8685820.1"/>
    </source>
</evidence>
<comment type="caution">
    <text evidence="13">The sequence shown here is derived from an EMBL/GenBank/DDBJ whole genome shotgun (WGS) entry which is preliminary data.</text>
</comment>
<dbReference type="InterPro" id="IPR008969">
    <property type="entry name" value="CarboxyPept-like_regulatory"/>
</dbReference>
<dbReference type="InterPro" id="IPR039426">
    <property type="entry name" value="TonB-dep_rcpt-like"/>
</dbReference>
<accession>A0ABS7GF97</accession>
<keyword evidence="14" id="KW-1185">Reference proteome</keyword>
<dbReference type="SUPFAM" id="SSF49464">
    <property type="entry name" value="Carboxypeptidase regulatory domain-like"/>
    <property type="match status" value="1"/>
</dbReference>
<dbReference type="InterPro" id="IPR037066">
    <property type="entry name" value="Plug_dom_sf"/>
</dbReference>
<evidence type="ECO:0000259" key="12">
    <source>
        <dbReference type="Pfam" id="PF07715"/>
    </source>
</evidence>
<keyword evidence="13" id="KW-0675">Receptor</keyword>
<dbReference type="InterPro" id="IPR023996">
    <property type="entry name" value="TonB-dep_OMP_SusC/RagA"/>
</dbReference>